<evidence type="ECO:0000256" key="1">
    <source>
        <dbReference type="ARBA" id="ARBA00005187"/>
    </source>
</evidence>
<dbReference type="InterPro" id="IPR001962">
    <property type="entry name" value="Asn_synthase"/>
</dbReference>
<dbReference type="InterPro" id="IPR006426">
    <property type="entry name" value="Asn_synth_AEB"/>
</dbReference>
<dbReference type="InterPro" id="IPR029055">
    <property type="entry name" value="Ntn_hydrolases_N"/>
</dbReference>
<evidence type="ECO:0000256" key="4">
    <source>
        <dbReference type="ARBA" id="ARBA00022741"/>
    </source>
</evidence>
<proteinExistence type="inferred from homology"/>
<evidence type="ECO:0000256" key="5">
    <source>
        <dbReference type="ARBA" id="ARBA00022840"/>
    </source>
</evidence>
<dbReference type="PROSITE" id="PS51278">
    <property type="entry name" value="GATASE_TYPE_2"/>
    <property type="match status" value="1"/>
</dbReference>
<comment type="pathway">
    <text evidence="1">Amino-acid biosynthesis; L-asparagine biosynthesis; L-asparagine from L-aspartate (L-Gln route): step 1/1.</text>
</comment>
<evidence type="ECO:0000256" key="8">
    <source>
        <dbReference type="PIRSR" id="PIRSR001589-1"/>
    </source>
</evidence>
<dbReference type="InterPro" id="IPR033738">
    <property type="entry name" value="AsnB_N"/>
</dbReference>
<feature type="binding site" evidence="9">
    <location>
        <position position="265"/>
    </location>
    <ligand>
        <name>ATP</name>
        <dbReference type="ChEBI" id="CHEBI:30616"/>
    </ligand>
</feature>
<feature type="domain" description="Glutamine amidotransferase type-2" evidence="10">
    <location>
        <begin position="2"/>
        <end position="214"/>
    </location>
</feature>
<dbReference type="GO" id="GO:0004066">
    <property type="term" value="F:asparagine synthase (glutamine-hydrolyzing) activity"/>
    <property type="evidence" value="ECO:0007669"/>
    <property type="project" value="UniProtKB-EC"/>
</dbReference>
<accession>A0AB35C3Z2</accession>
<dbReference type="SUPFAM" id="SSF56235">
    <property type="entry name" value="N-terminal nucleophile aminohydrolases (Ntn hydrolases)"/>
    <property type="match status" value="1"/>
</dbReference>
<organism evidence="11 12">
    <name type="scientific">Wohlfahrtiimonas chitiniclastica</name>
    <dbReference type="NCBI Taxonomy" id="400946"/>
    <lineage>
        <taxon>Bacteria</taxon>
        <taxon>Pseudomonadati</taxon>
        <taxon>Pseudomonadota</taxon>
        <taxon>Gammaproteobacteria</taxon>
        <taxon>Cardiobacteriales</taxon>
        <taxon>Ignatzschineriaceae</taxon>
        <taxon>Wohlfahrtiimonas</taxon>
    </lineage>
</organism>
<comment type="catalytic activity">
    <reaction evidence="7">
        <text>L-aspartate + L-glutamine + ATP + H2O = L-asparagine + L-glutamate + AMP + diphosphate + H(+)</text>
        <dbReference type="Rhea" id="RHEA:12228"/>
        <dbReference type="ChEBI" id="CHEBI:15377"/>
        <dbReference type="ChEBI" id="CHEBI:15378"/>
        <dbReference type="ChEBI" id="CHEBI:29985"/>
        <dbReference type="ChEBI" id="CHEBI:29991"/>
        <dbReference type="ChEBI" id="CHEBI:30616"/>
        <dbReference type="ChEBI" id="CHEBI:33019"/>
        <dbReference type="ChEBI" id="CHEBI:58048"/>
        <dbReference type="ChEBI" id="CHEBI:58359"/>
        <dbReference type="ChEBI" id="CHEBI:456215"/>
        <dbReference type="EC" id="6.3.5.4"/>
    </reaction>
</comment>
<feature type="binding site" evidence="9">
    <location>
        <position position="292"/>
    </location>
    <ligand>
        <name>ATP</name>
        <dbReference type="ChEBI" id="CHEBI:30616"/>
    </ligand>
</feature>
<dbReference type="InterPro" id="IPR017932">
    <property type="entry name" value="GATase_2_dom"/>
</dbReference>
<feature type="active site" description="For GATase activity" evidence="8">
    <location>
        <position position="2"/>
    </location>
</feature>
<dbReference type="RefSeq" id="WP_213404226.1">
    <property type="nucleotide sequence ID" value="NZ_JAGIBT010000009.1"/>
</dbReference>
<dbReference type="InterPro" id="IPR051786">
    <property type="entry name" value="ASN_synthetase/amidase"/>
</dbReference>
<dbReference type="NCBIfam" id="TIGR03104">
    <property type="entry name" value="trio_amidotrans"/>
    <property type="match status" value="1"/>
</dbReference>
<gene>
    <name evidence="11" type="ORF">J7561_08430</name>
</gene>
<keyword evidence="8" id="KW-0028">Amino-acid biosynthesis</keyword>
<reference evidence="11" key="1">
    <citation type="submission" date="2021-03" db="EMBL/GenBank/DDBJ databases">
        <title>Identification and antibiotic profiling of Wohlfahrtiimonas chitiniclastica, an underestimated human pathogen.</title>
        <authorList>
            <person name="Kopf A."/>
            <person name="Bunk B."/>
            <person name="Coldewey S."/>
            <person name="Gunzer F."/>
            <person name="Riedel T."/>
            <person name="Schroettner P."/>
        </authorList>
    </citation>
    <scope>NUCLEOTIDE SEQUENCE</scope>
    <source>
        <strain evidence="11">DSM 100917</strain>
    </source>
</reference>
<evidence type="ECO:0000313" key="11">
    <source>
        <dbReference type="EMBL" id="MBS7825228.1"/>
    </source>
</evidence>
<dbReference type="EC" id="6.3.5.4" evidence="3"/>
<evidence type="ECO:0000256" key="9">
    <source>
        <dbReference type="PIRSR" id="PIRSR001589-2"/>
    </source>
</evidence>
<dbReference type="SUPFAM" id="SSF52402">
    <property type="entry name" value="Adenine nucleotide alpha hydrolases-like"/>
    <property type="match status" value="1"/>
</dbReference>
<sequence>MCGIAGILSFTHQRPEAALLEKMSEPLRRRGPDGGHIVCEGPLGFAHRRLGIIDVKARADQPLKDAATSCIIVFNGTIYNYRELRSVLKDKGHTFTTESDTEVLLKSYIEWGDKCLTHLVGMFAFAVWDPRIQKLFVARDRIGIKPLYFSHDQQNFLFASNTQSLLASQLVDTNINPIALQYMYTLHAVVPAPYTIFKGIHKLKPAHYLWVDLTGKIEEFQYWSLNAENQHKDWDDRDWKDAIEEKLRTAVRRRLLAADVDVGVLLSGGLDSSLIVALAHEEGVKNLPTFSIGFEDQPEEKGSEFEFSDQVVERYQTDHYKYLIENGQALTRLPEAVAQMSEPLFGQDAIGFYLLSEKVSQHVRVVQSGQGADEVFGGYFWYPQMAHSEERDPLLRFSQFYFDRDYPELCNTFAPKFQMDDIVGEYVRDQLTKPFASSYLDQVFRFDTTTLIVDDPVKRVDNMTMAHGLEARVPFLDHELVELAASMPDHYKLMQGGKGILKEIARGKVPDSIIDRPKAYFPMPALKYVRGEFYDMMRDALTSSAAIERGIFNPEYVTRLLDHPEAKENFTRIQGSKLWHCALLEIWLQKVLP</sequence>
<keyword evidence="5 9" id="KW-0067">ATP-binding</keyword>
<evidence type="ECO:0000313" key="12">
    <source>
        <dbReference type="Proteomes" id="UP000680020"/>
    </source>
</evidence>
<dbReference type="PANTHER" id="PTHR43284">
    <property type="entry name" value="ASPARAGINE SYNTHETASE (GLUTAMINE-HYDROLYZING)"/>
    <property type="match status" value="1"/>
</dbReference>
<evidence type="ECO:0000256" key="6">
    <source>
        <dbReference type="ARBA" id="ARBA00022962"/>
    </source>
</evidence>
<dbReference type="CDD" id="cd00712">
    <property type="entry name" value="AsnB"/>
    <property type="match status" value="1"/>
</dbReference>
<dbReference type="InterPro" id="IPR014729">
    <property type="entry name" value="Rossmann-like_a/b/a_fold"/>
</dbReference>
<dbReference type="PANTHER" id="PTHR43284:SF1">
    <property type="entry name" value="ASPARAGINE SYNTHETASE"/>
    <property type="match status" value="1"/>
</dbReference>
<dbReference type="InterPro" id="IPR017535">
    <property type="entry name" value="Asparagine_synth"/>
</dbReference>
<dbReference type="Pfam" id="PF13537">
    <property type="entry name" value="GATase_7"/>
    <property type="match status" value="1"/>
</dbReference>
<comment type="similarity">
    <text evidence="2">Belongs to the asparagine synthetase family.</text>
</comment>
<dbReference type="NCBIfam" id="TIGR01536">
    <property type="entry name" value="asn_synth_AEB"/>
    <property type="match status" value="1"/>
</dbReference>
<dbReference type="Proteomes" id="UP000680020">
    <property type="component" value="Unassembled WGS sequence"/>
</dbReference>
<dbReference type="GO" id="GO:0005829">
    <property type="term" value="C:cytosol"/>
    <property type="evidence" value="ECO:0007669"/>
    <property type="project" value="TreeGrafter"/>
</dbReference>
<feature type="binding site" evidence="9">
    <location>
        <position position="100"/>
    </location>
    <ligand>
        <name>L-glutamine</name>
        <dbReference type="ChEBI" id="CHEBI:58359"/>
    </ligand>
</feature>
<comment type="caution">
    <text evidence="11">The sequence shown here is derived from an EMBL/GenBank/DDBJ whole genome shotgun (WGS) entry which is preliminary data.</text>
</comment>
<evidence type="ECO:0000256" key="2">
    <source>
        <dbReference type="ARBA" id="ARBA00005752"/>
    </source>
</evidence>
<dbReference type="PIRSF" id="PIRSF001589">
    <property type="entry name" value="Asn_synthetase_glu-h"/>
    <property type="match status" value="1"/>
</dbReference>
<evidence type="ECO:0000256" key="7">
    <source>
        <dbReference type="ARBA" id="ARBA00048741"/>
    </source>
</evidence>
<dbReference type="GO" id="GO:0005524">
    <property type="term" value="F:ATP binding"/>
    <property type="evidence" value="ECO:0007669"/>
    <property type="project" value="UniProtKB-KW"/>
</dbReference>
<dbReference type="CDD" id="cd01991">
    <property type="entry name" value="Asn_synthase_B_C"/>
    <property type="match status" value="1"/>
</dbReference>
<dbReference type="Gene3D" id="3.40.50.620">
    <property type="entry name" value="HUPs"/>
    <property type="match status" value="1"/>
</dbReference>
<name>A0AB35C3Z2_9GAMM</name>
<dbReference type="Pfam" id="PF00733">
    <property type="entry name" value="Asn_synthase"/>
    <property type="match status" value="1"/>
</dbReference>
<evidence type="ECO:0000259" key="10">
    <source>
        <dbReference type="PROSITE" id="PS51278"/>
    </source>
</evidence>
<keyword evidence="4 9" id="KW-0547">Nucleotide-binding</keyword>
<dbReference type="GO" id="GO:0006529">
    <property type="term" value="P:asparagine biosynthetic process"/>
    <property type="evidence" value="ECO:0007669"/>
    <property type="project" value="UniProtKB-KW"/>
</dbReference>
<dbReference type="EMBL" id="JAGIBU010000008">
    <property type="protein sequence ID" value="MBS7825228.1"/>
    <property type="molecule type" value="Genomic_DNA"/>
</dbReference>
<dbReference type="Gene3D" id="3.60.20.10">
    <property type="entry name" value="Glutamine Phosphoribosylpyrophosphate, subunit 1, domain 1"/>
    <property type="match status" value="1"/>
</dbReference>
<evidence type="ECO:0000256" key="3">
    <source>
        <dbReference type="ARBA" id="ARBA00012737"/>
    </source>
</evidence>
<protein>
    <recommendedName>
        <fullName evidence="3">asparagine synthase (glutamine-hydrolyzing)</fullName>
        <ecNumber evidence="3">6.3.5.4</ecNumber>
    </recommendedName>
</protein>
<dbReference type="AlphaFoldDB" id="A0AB35C3Z2"/>
<keyword evidence="8" id="KW-0061">Asparagine biosynthesis</keyword>
<feature type="binding site" evidence="9">
    <location>
        <begin position="368"/>
        <end position="369"/>
    </location>
    <ligand>
        <name>ATP</name>
        <dbReference type="ChEBI" id="CHEBI:30616"/>
    </ligand>
</feature>
<keyword evidence="6 8" id="KW-0315">Glutamine amidotransferase</keyword>